<sequence length="228" mass="25006">MARLNTETAPAQIAGKTAERKKLPAQQRATETYERILVATAKTLCEVGIERLSTNLVCERAGLTPPALYRYFPNKYALLTVLGERLLEKQNERIDHWITPELIAGTPQALEQALAELILDTYRVTDATLGGMWTLKALRAVPALEHVRLDSHRRVSKAQAAIIASAIPEADPARIAMVARVAVEMIHATIELLFDEPLDPAETCALVAAMIVSHLDRLVSEPGVETGK</sequence>
<evidence type="ECO:0000313" key="10">
    <source>
        <dbReference type="Proteomes" id="UP000278587"/>
    </source>
</evidence>
<protein>
    <submittedName>
        <fullName evidence="7">Transcriptional regulator, TetR family</fullName>
    </submittedName>
</protein>
<dbReference type="InterPro" id="IPR001647">
    <property type="entry name" value="HTH_TetR"/>
</dbReference>
<evidence type="ECO:0000259" key="6">
    <source>
        <dbReference type="PROSITE" id="PS50977"/>
    </source>
</evidence>
<accession>A0A0P9MQC4</accession>
<feature type="DNA-binding region" description="H-T-H motif" evidence="4">
    <location>
        <begin position="53"/>
        <end position="72"/>
    </location>
</feature>
<dbReference type="PANTHER" id="PTHR30055:SF234">
    <property type="entry name" value="HTH-TYPE TRANSCRIPTIONAL REGULATOR BETI"/>
    <property type="match status" value="1"/>
</dbReference>
<proteinExistence type="predicted"/>
<keyword evidence="1" id="KW-0805">Transcription regulation</keyword>
<gene>
    <name evidence="8" type="ORF">ALP05_02969</name>
    <name evidence="7" type="ORF">ALQ84_04022</name>
</gene>
<dbReference type="Proteomes" id="UP000278587">
    <property type="component" value="Unassembled WGS sequence"/>
</dbReference>
<dbReference type="Proteomes" id="UP000269872">
    <property type="component" value="Unassembled WGS sequence"/>
</dbReference>
<dbReference type="PRINTS" id="PR00455">
    <property type="entry name" value="HTHTETR"/>
</dbReference>
<dbReference type="SUPFAM" id="SSF46689">
    <property type="entry name" value="Homeodomain-like"/>
    <property type="match status" value="1"/>
</dbReference>
<dbReference type="Gene3D" id="1.10.357.10">
    <property type="entry name" value="Tetracycline Repressor, domain 2"/>
    <property type="match status" value="1"/>
</dbReference>
<keyword evidence="3" id="KW-0804">Transcription</keyword>
<dbReference type="InterPro" id="IPR009057">
    <property type="entry name" value="Homeodomain-like_sf"/>
</dbReference>
<dbReference type="Pfam" id="PF00440">
    <property type="entry name" value="TetR_N"/>
    <property type="match status" value="1"/>
</dbReference>
<evidence type="ECO:0000313" key="8">
    <source>
        <dbReference type="EMBL" id="RMV73666.1"/>
    </source>
</evidence>
<dbReference type="EMBL" id="RBOC01000135">
    <property type="protein sequence ID" value="RMM07610.1"/>
    <property type="molecule type" value="Genomic_DNA"/>
</dbReference>
<dbReference type="AlphaFoldDB" id="A0A0P9MQC4"/>
<evidence type="ECO:0000256" key="1">
    <source>
        <dbReference type="ARBA" id="ARBA00023015"/>
    </source>
</evidence>
<dbReference type="PROSITE" id="PS01081">
    <property type="entry name" value="HTH_TETR_1"/>
    <property type="match status" value="1"/>
</dbReference>
<reference evidence="9 10" key="1">
    <citation type="submission" date="2018-08" db="EMBL/GenBank/DDBJ databases">
        <title>Recombination of ecologically and evolutionarily significant loci maintains genetic cohesion in the Pseudomonas syringae species complex.</title>
        <authorList>
            <person name="Dillon M."/>
            <person name="Thakur S."/>
            <person name="Almeida R.N.D."/>
            <person name="Weir B.S."/>
            <person name="Guttman D.S."/>
        </authorList>
    </citation>
    <scope>NUCLEOTIDE SEQUENCE [LARGE SCALE GENOMIC DNA]</scope>
    <source>
        <strain evidence="7 10">ICMP 4086</strain>
        <strain evidence="8 9">ICMP 7496</strain>
    </source>
</reference>
<dbReference type="InterPro" id="IPR023772">
    <property type="entry name" value="DNA-bd_HTH_TetR-type_CS"/>
</dbReference>
<name>A0A0P9MQC4_9PSED</name>
<dbReference type="EMBL" id="RBUY01000127">
    <property type="protein sequence ID" value="RMV73666.1"/>
    <property type="molecule type" value="Genomic_DNA"/>
</dbReference>
<dbReference type="RefSeq" id="WP_055008681.1">
    <property type="nucleotide sequence ID" value="NZ_LJPW01000059.1"/>
</dbReference>
<dbReference type="PANTHER" id="PTHR30055">
    <property type="entry name" value="HTH-TYPE TRANSCRIPTIONAL REGULATOR RUTR"/>
    <property type="match status" value="1"/>
</dbReference>
<feature type="domain" description="HTH tetR-type" evidence="6">
    <location>
        <begin position="30"/>
        <end position="90"/>
    </location>
</feature>
<evidence type="ECO:0000256" key="5">
    <source>
        <dbReference type="SAM" id="MobiDB-lite"/>
    </source>
</evidence>
<evidence type="ECO:0000256" key="2">
    <source>
        <dbReference type="ARBA" id="ARBA00023125"/>
    </source>
</evidence>
<feature type="region of interest" description="Disordered" evidence="5">
    <location>
        <begin position="1"/>
        <end position="25"/>
    </location>
</feature>
<evidence type="ECO:0000313" key="9">
    <source>
        <dbReference type="Proteomes" id="UP000269872"/>
    </source>
</evidence>
<organism evidence="7 10">
    <name type="scientific">Pseudomonas caricapapayae</name>
    <dbReference type="NCBI Taxonomy" id="46678"/>
    <lineage>
        <taxon>Bacteria</taxon>
        <taxon>Pseudomonadati</taxon>
        <taxon>Pseudomonadota</taxon>
        <taxon>Gammaproteobacteria</taxon>
        <taxon>Pseudomonadales</taxon>
        <taxon>Pseudomonadaceae</taxon>
        <taxon>Pseudomonas</taxon>
    </lineage>
</organism>
<evidence type="ECO:0000256" key="3">
    <source>
        <dbReference type="ARBA" id="ARBA00023163"/>
    </source>
</evidence>
<dbReference type="GO" id="GO:0003700">
    <property type="term" value="F:DNA-binding transcription factor activity"/>
    <property type="evidence" value="ECO:0007669"/>
    <property type="project" value="TreeGrafter"/>
</dbReference>
<evidence type="ECO:0000313" key="7">
    <source>
        <dbReference type="EMBL" id="RMM07610.1"/>
    </source>
</evidence>
<keyword evidence="2 4" id="KW-0238">DNA-binding</keyword>
<dbReference type="InterPro" id="IPR050109">
    <property type="entry name" value="HTH-type_TetR-like_transc_reg"/>
</dbReference>
<evidence type="ECO:0000256" key="4">
    <source>
        <dbReference type="PROSITE-ProRule" id="PRU00335"/>
    </source>
</evidence>
<comment type="caution">
    <text evidence="7">The sequence shown here is derived from an EMBL/GenBank/DDBJ whole genome shotgun (WGS) entry which is preliminary data.</text>
</comment>
<dbReference type="PROSITE" id="PS50977">
    <property type="entry name" value="HTH_TETR_2"/>
    <property type="match status" value="1"/>
</dbReference>
<dbReference type="GO" id="GO:0000976">
    <property type="term" value="F:transcription cis-regulatory region binding"/>
    <property type="evidence" value="ECO:0007669"/>
    <property type="project" value="TreeGrafter"/>
</dbReference>
<dbReference type="OrthoDB" id="9089941at2"/>